<evidence type="ECO:0000256" key="1">
    <source>
        <dbReference type="ARBA" id="ARBA00004123"/>
    </source>
</evidence>
<dbReference type="GO" id="GO:0008104">
    <property type="term" value="P:intracellular protein localization"/>
    <property type="evidence" value="ECO:0007669"/>
    <property type="project" value="TreeGrafter"/>
</dbReference>
<evidence type="ECO:0000256" key="3">
    <source>
        <dbReference type="ARBA" id="ARBA00005459"/>
    </source>
</evidence>
<feature type="region of interest" description="Disordered" evidence="6">
    <location>
        <begin position="82"/>
        <end position="104"/>
    </location>
</feature>
<dbReference type="InterPro" id="IPR013900">
    <property type="entry name" value="RNR_inhibitor"/>
</dbReference>
<evidence type="ECO:0000313" key="8">
    <source>
        <dbReference type="Proteomes" id="UP000184330"/>
    </source>
</evidence>
<organism evidence="7 8">
    <name type="scientific">Phialocephala subalpina</name>
    <dbReference type="NCBI Taxonomy" id="576137"/>
    <lineage>
        <taxon>Eukaryota</taxon>
        <taxon>Fungi</taxon>
        <taxon>Dikarya</taxon>
        <taxon>Ascomycota</taxon>
        <taxon>Pezizomycotina</taxon>
        <taxon>Leotiomycetes</taxon>
        <taxon>Helotiales</taxon>
        <taxon>Mollisiaceae</taxon>
        <taxon>Phialocephala</taxon>
        <taxon>Phialocephala fortinii species complex</taxon>
    </lineage>
</organism>
<feature type="compositionally biased region" description="Low complexity" evidence="6">
    <location>
        <begin position="14"/>
        <end position="32"/>
    </location>
</feature>
<dbReference type="OrthoDB" id="4072855at2759"/>
<gene>
    <name evidence="7" type="ORF">PAC_08535</name>
</gene>
<dbReference type="Proteomes" id="UP000184330">
    <property type="component" value="Unassembled WGS sequence"/>
</dbReference>
<sequence length="251" mass="27512">MTHQAKRPYAGSQPSITSYFSPSNSSNYSCSTNDARSPPLPPSVQSNLLSVGMRVRKSVPEGYKTGTYSAFQLFSDTSSTLPTVHHDHSTSMSGAQKPKTRPRAGARELTPFCGILKVGGMAQQQWGIYSSSSTSNYAVEEDMEDGDMPVLSQGSTVSDVSVVEIPNGHKRRFFEDEDEVLDFNMDRGMGARPLAERPLAVPRRKRWTGKVPDNVRVVGQENAFGVTREDVDFEDADFLDYGLVGEVEMSG</sequence>
<reference evidence="7 8" key="1">
    <citation type="submission" date="2016-03" db="EMBL/GenBank/DDBJ databases">
        <authorList>
            <person name="Ploux O."/>
        </authorList>
    </citation>
    <scope>NUCLEOTIDE SEQUENCE [LARGE SCALE GENOMIC DNA]</scope>
    <source>
        <strain evidence="7 8">UAMH 11012</strain>
    </source>
</reference>
<feature type="region of interest" description="Disordered" evidence="6">
    <location>
        <begin position="1"/>
        <end position="46"/>
    </location>
</feature>
<dbReference type="Pfam" id="PF08591">
    <property type="entry name" value="RNR_inhib"/>
    <property type="match status" value="1"/>
</dbReference>
<protein>
    <submittedName>
        <fullName evidence="7">Uncharacterized protein</fullName>
    </submittedName>
</protein>
<dbReference type="GO" id="GO:0005634">
    <property type="term" value="C:nucleus"/>
    <property type="evidence" value="ECO:0007669"/>
    <property type="project" value="UniProtKB-SubCell"/>
</dbReference>
<evidence type="ECO:0000256" key="6">
    <source>
        <dbReference type="SAM" id="MobiDB-lite"/>
    </source>
</evidence>
<comment type="similarity">
    <text evidence="3">Belongs to the DIF1/spd1 family.</text>
</comment>
<name>A0A1L7X0U4_9HELO</name>
<evidence type="ECO:0000256" key="5">
    <source>
        <dbReference type="ARBA" id="ARBA00023242"/>
    </source>
</evidence>
<comment type="subcellular location">
    <subcellularLocation>
        <location evidence="2">Cytoplasm</location>
    </subcellularLocation>
    <subcellularLocation>
        <location evidence="1">Nucleus</location>
    </subcellularLocation>
</comment>
<dbReference type="PANTHER" id="PTHR28081">
    <property type="entry name" value="DAMAGE-REGULATED IMPORT FACILITATOR 1-RELATED"/>
    <property type="match status" value="1"/>
</dbReference>
<proteinExistence type="inferred from homology"/>
<dbReference type="PANTHER" id="PTHR28081:SF1">
    <property type="entry name" value="DAMAGE-REGULATED IMPORT FACILITATOR 1"/>
    <property type="match status" value="1"/>
</dbReference>
<evidence type="ECO:0000313" key="7">
    <source>
        <dbReference type="EMBL" id="CZR58643.1"/>
    </source>
</evidence>
<evidence type="ECO:0000256" key="4">
    <source>
        <dbReference type="ARBA" id="ARBA00022490"/>
    </source>
</evidence>
<accession>A0A1L7X0U4</accession>
<dbReference type="AlphaFoldDB" id="A0A1L7X0U4"/>
<keyword evidence="5" id="KW-0539">Nucleus</keyword>
<keyword evidence="4" id="KW-0963">Cytoplasm</keyword>
<dbReference type="GO" id="GO:1990846">
    <property type="term" value="F:ribonucleoside-diphosphate reductase inhibitor activity"/>
    <property type="evidence" value="ECO:0007669"/>
    <property type="project" value="TreeGrafter"/>
</dbReference>
<evidence type="ECO:0000256" key="2">
    <source>
        <dbReference type="ARBA" id="ARBA00004496"/>
    </source>
</evidence>
<keyword evidence="8" id="KW-1185">Reference proteome</keyword>
<dbReference type="GO" id="GO:0005737">
    <property type="term" value="C:cytoplasm"/>
    <property type="evidence" value="ECO:0007669"/>
    <property type="project" value="UniProtKB-SubCell"/>
</dbReference>
<dbReference type="EMBL" id="FJOG01000012">
    <property type="protein sequence ID" value="CZR58643.1"/>
    <property type="molecule type" value="Genomic_DNA"/>
</dbReference>